<keyword evidence="1 6" id="KW-0963">Cytoplasm</keyword>
<evidence type="ECO:0000313" key="8">
    <source>
        <dbReference type="Proteomes" id="UP001279660"/>
    </source>
</evidence>
<evidence type="ECO:0000256" key="2">
    <source>
        <dbReference type="ARBA" id="ARBA00022552"/>
    </source>
</evidence>
<dbReference type="HAMAP" id="MF_00074">
    <property type="entry name" value="16SrRNA_methyltr_G"/>
    <property type="match status" value="1"/>
</dbReference>
<accession>A0ABU4PFU0</accession>
<comment type="caution">
    <text evidence="7">The sequence shown here is derived from an EMBL/GenBank/DDBJ whole genome shotgun (WGS) entry which is preliminary data.</text>
</comment>
<dbReference type="GO" id="GO:0032259">
    <property type="term" value="P:methylation"/>
    <property type="evidence" value="ECO:0007669"/>
    <property type="project" value="UniProtKB-KW"/>
</dbReference>
<protein>
    <recommendedName>
        <fullName evidence="6">Ribosomal RNA small subunit methyltransferase G</fullName>
        <ecNumber evidence="6">2.1.1.170</ecNumber>
    </recommendedName>
    <alternativeName>
        <fullName evidence="6">16S rRNA 7-methylguanosine methyltransferase</fullName>
        <shortName evidence="6">16S rRNA m7G methyltransferase</shortName>
    </alternativeName>
</protein>
<keyword evidence="8" id="KW-1185">Reference proteome</keyword>
<organism evidence="7 8">
    <name type="scientific">Sphingomonas echinoides</name>
    <dbReference type="NCBI Taxonomy" id="59803"/>
    <lineage>
        <taxon>Bacteria</taxon>
        <taxon>Pseudomonadati</taxon>
        <taxon>Pseudomonadota</taxon>
        <taxon>Alphaproteobacteria</taxon>
        <taxon>Sphingomonadales</taxon>
        <taxon>Sphingomonadaceae</taxon>
        <taxon>Sphingomonas</taxon>
    </lineage>
</organism>
<feature type="binding site" evidence="6">
    <location>
        <position position="79"/>
    </location>
    <ligand>
        <name>S-adenosyl-L-methionine</name>
        <dbReference type="ChEBI" id="CHEBI:59789"/>
    </ligand>
</feature>
<keyword evidence="2 6" id="KW-0698">rRNA processing</keyword>
<comment type="function">
    <text evidence="6">Specifically methylates the N7 position of guanine in position 527 of 16S rRNA.</text>
</comment>
<comment type="caution">
    <text evidence="6">Lacks conserved residue(s) required for the propagation of feature annotation.</text>
</comment>
<comment type="catalytic activity">
    <reaction evidence="6">
        <text>guanosine(527) in 16S rRNA + S-adenosyl-L-methionine = N(7)-methylguanosine(527) in 16S rRNA + S-adenosyl-L-homocysteine</text>
        <dbReference type="Rhea" id="RHEA:42732"/>
        <dbReference type="Rhea" id="RHEA-COMP:10209"/>
        <dbReference type="Rhea" id="RHEA-COMP:10210"/>
        <dbReference type="ChEBI" id="CHEBI:57856"/>
        <dbReference type="ChEBI" id="CHEBI:59789"/>
        <dbReference type="ChEBI" id="CHEBI:74269"/>
        <dbReference type="ChEBI" id="CHEBI:74480"/>
        <dbReference type="EC" id="2.1.1.170"/>
    </reaction>
</comment>
<dbReference type="SUPFAM" id="SSF53335">
    <property type="entry name" value="S-adenosyl-L-methionine-dependent methyltransferases"/>
    <property type="match status" value="1"/>
</dbReference>
<dbReference type="PANTHER" id="PTHR31760:SF0">
    <property type="entry name" value="S-ADENOSYL-L-METHIONINE-DEPENDENT METHYLTRANSFERASES SUPERFAMILY PROTEIN"/>
    <property type="match status" value="1"/>
</dbReference>
<evidence type="ECO:0000256" key="6">
    <source>
        <dbReference type="HAMAP-Rule" id="MF_00074"/>
    </source>
</evidence>
<comment type="subcellular location">
    <subcellularLocation>
        <location evidence="6">Cytoplasm</location>
    </subcellularLocation>
</comment>
<gene>
    <name evidence="6 7" type="primary">rsmG</name>
    <name evidence="7" type="ORF">SIL82_01345</name>
</gene>
<dbReference type="RefSeq" id="WP_010405945.1">
    <property type="nucleotide sequence ID" value="NZ_JAWXXV010000001.1"/>
</dbReference>
<feature type="binding site" evidence="6">
    <location>
        <position position="138"/>
    </location>
    <ligand>
        <name>S-adenosyl-L-methionine</name>
        <dbReference type="ChEBI" id="CHEBI:59789"/>
    </ligand>
</feature>
<reference evidence="7 8" key="1">
    <citation type="submission" date="2023-11" db="EMBL/GenBank/DDBJ databases">
        <title>MicrobeMod: A computational toolkit for identifying prokaryotic methylation and restriction-modification with nanopore sequencing.</title>
        <authorList>
            <person name="Crits-Christoph A."/>
            <person name="Kang S.C."/>
            <person name="Lee H."/>
            <person name="Ostrov N."/>
        </authorList>
    </citation>
    <scope>NUCLEOTIDE SEQUENCE [LARGE SCALE GENOMIC DNA]</scope>
    <source>
        <strain evidence="7 8">ATCC 14820</strain>
    </source>
</reference>
<keyword evidence="4 6" id="KW-0808">Transferase</keyword>
<feature type="binding site" evidence="6">
    <location>
        <begin position="125"/>
        <end position="126"/>
    </location>
    <ligand>
        <name>S-adenosyl-L-methionine</name>
        <dbReference type="ChEBI" id="CHEBI:59789"/>
    </ligand>
</feature>
<comment type="similarity">
    <text evidence="6">Belongs to the methyltransferase superfamily. RNA methyltransferase RsmG family.</text>
</comment>
<dbReference type="Gene3D" id="3.40.50.150">
    <property type="entry name" value="Vaccinia Virus protein VP39"/>
    <property type="match status" value="1"/>
</dbReference>
<keyword evidence="3 6" id="KW-0489">Methyltransferase</keyword>
<dbReference type="Proteomes" id="UP001279660">
    <property type="component" value="Unassembled WGS sequence"/>
</dbReference>
<feature type="binding site" evidence="6">
    <location>
        <position position="74"/>
    </location>
    <ligand>
        <name>S-adenosyl-L-methionine</name>
        <dbReference type="ChEBI" id="CHEBI:59789"/>
    </ligand>
</feature>
<sequence length="205" mass="22527">MTEDDAKAWVADRFGAARAAAMACLADIVLNETRQQNLIAPSTIDAIWSRHIVDSAQLIGFADGENHGRWIDIGSGAGFPGLVVAALTEREVWLVEPRKRRAAFLAETAIRLGIADRTHIVSDRIEKVREKASIISARAVGPLTELFAWARDCSTPKTRWILPKGRSARDEVATAEQEWHGVFHVEHSLTDPDSLIVLASGVSRR</sequence>
<dbReference type="EC" id="2.1.1.170" evidence="6"/>
<evidence type="ECO:0000256" key="4">
    <source>
        <dbReference type="ARBA" id="ARBA00022679"/>
    </source>
</evidence>
<evidence type="ECO:0000256" key="1">
    <source>
        <dbReference type="ARBA" id="ARBA00022490"/>
    </source>
</evidence>
<keyword evidence="5 6" id="KW-0949">S-adenosyl-L-methionine</keyword>
<dbReference type="Pfam" id="PF02527">
    <property type="entry name" value="GidB"/>
    <property type="match status" value="1"/>
</dbReference>
<name>A0ABU4PFU0_9SPHN</name>
<dbReference type="EMBL" id="JAWXXV010000001">
    <property type="protein sequence ID" value="MDX5982891.1"/>
    <property type="molecule type" value="Genomic_DNA"/>
</dbReference>
<evidence type="ECO:0000313" key="7">
    <source>
        <dbReference type="EMBL" id="MDX5982891.1"/>
    </source>
</evidence>
<proteinExistence type="inferred from homology"/>
<dbReference type="GO" id="GO:0008168">
    <property type="term" value="F:methyltransferase activity"/>
    <property type="evidence" value="ECO:0007669"/>
    <property type="project" value="UniProtKB-KW"/>
</dbReference>
<dbReference type="InterPro" id="IPR029063">
    <property type="entry name" value="SAM-dependent_MTases_sf"/>
</dbReference>
<dbReference type="InterPro" id="IPR003682">
    <property type="entry name" value="rRNA_ssu_MeTfrase_G"/>
</dbReference>
<dbReference type="PANTHER" id="PTHR31760">
    <property type="entry name" value="S-ADENOSYL-L-METHIONINE-DEPENDENT METHYLTRANSFERASES SUPERFAMILY PROTEIN"/>
    <property type="match status" value="1"/>
</dbReference>
<dbReference type="NCBIfam" id="TIGR00138">
    <property type="entry name" value="rsmG_gidB"/>
    <property type="match status" value="1"/>
</dbReference>
<evidence type="ECO:0000256" key="3">
    <source>
        <dbReference type="ARBA" id="ARBA00022603"/>
    </source>
</evidence>
<evidence type="ECO:0000256" key="5">
    <source>
        <dbReference type="ARBA" id="ARBA00022691"/>
    </source>
</evidence>